<keyword evidence="2" id="KW-0378">Hydrolase</keyword>
<proteinExistence type="inferred from homology"/>
<gene>
    <name evidence="3" type="ORF">BS50DRAFT_626800</name>
</gene>
<dbReference type="SUPFAM" id="SSF53474">
    <property type="entry name" value="alpha/beta-Hydrolases"/>
    <property type="match status" value="1"/>
</dbReference>
<dbReference type="GO" id="GO:0016788">
    <property type="term" value="F:hydrolase activity, acting on ester bonds"/>
    <property type="evidence" value="ECO:0007669"/>
    <property type="project" value="TreeGrafter"/>
</dbReference>
<evidence type="ECO:0000256" key="2">
    <source>
        <dbReference type="ARBA" id="ARBA00022801"/>
    </source>
</evidence>
<dbReference type="Proteomes" id="UP000240883">
    <property type="component" value="Unassembled WGS sequence"/>
</dbReference>
<sequence length="133" mass="15134">MGHSYGGLFTLYALFSGQGKGMFDTYIAASPSIWWDNGHVLCLAKSFASQRLTSDGRQNLFLSVVELEQHSMQLPQEKDEEYERRREFQNFTAMVERLEEVYDLAKKSGALCRLGKRIFAEKDHVSVAMCAVN</sequence>
<evidence type="ECO:0000313" key="3">
    <source>
        <dbReference type="EMBL" id="PSN59292.1"/>
    </source>
</evidence>
<keyword evidence="4" id="KW-1185">Reference proteome</keyword>
<dbReference type="Gene3D" id="3.40.50.1820">
    <property type="entry name" value="alpha/beta hydrolase"/>
    <property type="match status" value="1"/>
</dbReference>
<dbReference type="PANTHER" id="PTHR40841:SF2">
    <property type="entry name" value="SIDEROPHORE-DEGRADING ESTERASE (EUROFUNG)"/>
    <property type="match status" value="1"/>
</dbReference>
<reference evidence="3 4" key="1">
    <citation type="journal article" date="2018" name="Front. Microbiol.">
        <title>Genome-Wide Analysis of Corynespora cassiicola Leaf Fall Disease Putative Effectors.</title>
        <authorList>
            <person name="Lopez D."/>
            <person name="Ribeiro S."/>
            <person name="Label P."/>
            <person name="Fumanal B."/>
            <person name="Venisse J.S."/>
            <person name="Kohler A."/>
            <person name="de Oliveira R.R."/>
            <person name="Labutti K."/>
            <person name="Lipzen A."/>
            <person name="Lail K."/>
            <person name="Bauer D."/>
            <person name="Ohm R.A."/>
            <person name="Barry K.W."/>
            <person name="Spatafora J."/>
            <person name="Grigoriev I.V."/>
            <person name="Martin F.M."/>
            <person name="Pujade-Renaud V."/>
        </authorList>
    </citation>
    <scope>NUCLEOTIDE SEQUENCE [LARGE SCALE GENOMIC DNA]</scope>
    <source>
        <strain evidence="3 4">Philippines</strain>
    </source>
</reference>
<dbReference type="AlphaFoldDB" id="A0A2T2N1I6"/>
<comment type="similarity">
    <text evidence="1">Belongs to the esterase D family.</text>
</comment>
<dbReference type="InterPro" id="IPR029058">
    <property type="entry name" value="AB_hydrolase_fold"/>
</dbReference>
<protein>
    <recommendedName>
        <fullName evidence="5">AB hydrolase-1 domain-containing protein</fullName>
    </recommendedName>
</protein>
<evidence type="ECO:0000313" key="4">
    <source>
        <dbReference type="Proteomes" id="UP000240883"/>
    </source>
</evidence>
<dbReference type="PANTHER" id="PTHR40841">
    <property type="entry name" value="SIDEROPHORE TRIACETYLFUSARININE C ESTERASE"/>
    <property type="match status" value="1"/>
</dbReference>
<accession>A0A2T2N1I6</accession>
<dbReference type="InterPro" id="IPR052558">
    <property type="entry name" value="Siderophore_Hydrolase_D"/>
</dbReference>
<evidence type="ECO:0000256" key="1">
    <source>
        <dbReference type="ARBA" id="ARBA00005622"/>
    </source>
</evidence>
<evidence type="ECO:0008006" key="5">
    <source>
        <dbReference type="Google" id="ProtNLM"/>
    </source>
</evidence>
<dbReference type="OrthoDB" id="446683at2759"/>
<dbReference type="EMBL" id="KZ678158">
    <property type="protein sequence ID" value="PSN59292.1"/>
    <property type="molecule type" value="Genomic_DNA"/>
</dbReference>
<name>A0A2T2N1I6_CORCC</name>
<organism evidence="3 4">
    <name type="scientific">Corynespora cassiicola Philippines</name>
    <dbReference type="NCBI Taxonomy" id="1448308"/>
    <lineage>
        <taxon>Eukaryota</taxon>
        <taxon>Fungi</taxon>
        <taxon>Dikarya</taxon>
        <taxon>Ascomycota</taxon>
        <taxon>Pezizomycotina</taxon>
        <taxon>Dothideomycetes</taxon>
        <taxon>Pleosporomycetidae</taxon>
        <taxon>Pleosporales</taxon>
        <taxon>Corynesporascaceae</taxon>
        <taxon>Corynespora</taxon>
    </lineage>
</organism>